<reference evidence="2" key="1">
    <citation type="journal article" date="2012" name="Proc. Natl. Acad. Sci. U.S.A.">
        <title>Antigenic diversity is generated by distinct evolutionary mechanisms in African trypanosome species.</title>
        <authorList>
            <person name="Jackson A.P."/>
            <person name="Berry A."/>
            <person name="Aslett M."/>
            <person name="Allison H.C."/>
            <person name="Burton P."/>
            <person name="Vavrova-Anderson J."/>
            <person name="Brown R."/>
            <person name="Browne H."/>
            <person name="Corton N."/>
            <person name="Hauser H."/>
            <person name="Gamble J."/>
            <person name="Gilderthorp R."/>
            <person name="Marcello L."/>
            <person name="McQuillan J."/>
            <person name="Otto T.D."/>
            <person name="Quail M.A."/>
            <person name="Sanders M.J."/>
            <person name="van Tonder A."/>
            <person name="Ginger M.L."/>
            <person name="Field M.C."/>
            <person name="Barry J.D."/>
            <person name="Hertz-Fowler C."/>
            <person name="Berriman M."/>
        </authorList>
    </citation>
    <scope>NUCLEOTIDE SEQUENCE</scope>
    <source>
        <strain evidence="2">IL3000</strain>
    </source>
</reference>
<proteinExistence type="predicted"/>
<protein>
    <submittedName>
        <fullName evidence="2">Uncharacterized protein</fullName>
    </submittedName>
</protein>
<dbReference type="EMBL" id="HE575323">
    <property type="protein sequence ID" value="CCC94368.1"/>
    <property type="molecule type" value="Genomic_DNA"/>
</dbReference>
<evidence type="ECO:0000313" key="2">
    <source>
        <dbReference type="EMBL" id="CCC94368.1"/>
    </source>
</evidence>
<feature type="region of interest" description="Disordered" evidence="1">
    <location>
        <begin position="215"/>
        <end position="236"/>
    </location>
</feature>
<name>G0UYA1_TRYCI</name>
<dbReference type="VEuPathDB" id="TriTrypDB:TcIL3000_10_11470"/>
<gene>
    <name evidence="2" type="ORF">TCIL3000_10_11470</name>
</gene>
<dbReference type="AlphaFoldDB" id="G0UYA1"/>
<organism evidence="2">
    <name type="scientific">Trypanosoma congolense (strain IL3000)</name>
    <dbReference type="NCBI Taxonomy" id="1068625"/>
    <lineage>
        <taxon>Eukaryota</taxon>
        <taxon>Discoba</taxon>
        <taxon>Euglenozoa</taxon>
        <taxon>Kinetoplastea</taxon>
        <taxon>Metakinetoplastina</taxon>
        <taxon>Trypanosomatida</taxon>
        <taxon>Trypanosomatidae</taxon>
        <taxon>Trypanosoma</taxon>
        <taxon>Nannomonas</taxon>
    </lineage>
</organism>
<sequence>MKGCGESHDGSSPLAFILAAAQRHLGIQLCKALSKEAAETGELFLDVAKRGRSPPSGSGSKAHVTDDIVERQDELDSHLAIYRSVRSAIAASCALGHRSCHMLWGPRGCGGHRLLRLISQDCRHRPDTFVLYLDGEILKNDGDAIRCVAQQMLEFLKSPRSANLRSLDSSIRTGSFEFGNIFNFRNLMELREDDTMGADAGDCRAATFTKKGYGGRKGLRKAVNTKERSKRGRSPSPVCYDLISSGEESNDGHDALRVTCTTAHAKSGASSALPALQRSLLLMRGYGTNLVVCIRCVERFGVWCDHLLYVLSGLMHESDGQGGGMSLVMTSSAPDVRQLEKRLSSRLTCEARCIPLLPWSVSRIARACLLHVQKKLQEEVKLLEACSEKTKGRKLPDKKPLDLKGCSILSSCVGWHSSVCDDLQTVNKEDAGNVVGIPSPQAVRLLGRILSQMLSATIAELNSPPRSKQKCVTEVCFAHRVTLLSKQFQSLGATASRVTAAVSRIFGGICSGRLPLLGAAGRSKMISWCKKQCSSSEDVVSLSDMSRDTAPKALKSLWLEADINKPQSTTIELESQQHDFLLFDDMLSDCKLVKLGYCTREMLLILVYVYLRHEGGVARTVVDLLEDVASSLGTKAATALDRGAFTDAVALLHRWRILRVGGREGVSVVFLRGSAVRLREFLQEVVSNAEYYSRILGLEPKEVTWIRSLL</sequence>
<evidence type="ECO:0000256" key="1">
    <source>
        <dbReference type="SAM" id="MobiDB-lite"/>
    </source>
</evidence>
<accession>G0UYA1</accession>